<dbReference type="Pfam" id="PF03477">
    <property type="entry name" value="ATP-cone"/>
    <property type="match status" value="1"/>
</dbReference>
<dbReference type="PANTHER" id="PTHR30455:SF2">
    <property type="entry name" value="TRANSCRIPTIONAL REPRESSOR NRDR"/>
    <property type="match status" value="1"/>
</dbReference>
<dbReference type="GO" id="GO:0003677">
    <property type="term" value="F:DNA binding"/>
    <property type="evidence" value="ECO:0007669"/>
    <property type="project" value="UniProtKB-KW"/>
</dbReference>
<keyword evidence="4 7" id="KW-0805">Transcription regulation</keyword>
<comment type="caution">
    <text evidence="10">The sequence shown here is derived from an EMBL/GenBank/DDBJ whole genome shotgun (WGS) entry which is preliminary data.</text>
</comment>
<dbReference type="GO" id="GO:0008270">
    <property type="term" value="F:zinc ion binding"/>
    <property type="evidence" value="ECO:0007669"/>
    <property type="project" value="UniProtKB-UniRule"/>
</dbReference>
<dbReference type="PROSITE" id="PS51161">
    <property type="entry name" value="ATP_CONE"/>
    <property type="match status" value="1"/>
</dbReference>
<feature type="zinc finger region" evidence="7">
    <location>
        <begin position="3"/>
        <end position="34"/>
    </location>
</feature>
<evidence type="ECO:0000256" key="2">
    <source>
        <dbReference type="ARBA" id="ARBA00022741"/>
    </source>
</evidence>
<reference evidence="10" key="1">
    <citation type="submission" date="2020-04" db="EMBL/GenBank/DDBJ databases">
        <authorList>
            <person name="Zhang T."/>
        </authorList>
    </citation>
    <scope>NUCLEOTIDE SEQUENCE</scope>
    <source>
        <strain evidence="10">HKST-UBA17</strain>
    </source>
</reference>
<evidence type="ECO:0000256" key="6">
    <source>
        <dbReference type="ARBA" id="ARBA00023163"/>
    </source>
</evidence>
<feature type="region of interest" description="Disordered" evidence="8">
    <location>
        <begin position="1"/>
        <end position="22"/>
    </location>
</feature>
<evidence type="ECO:0000259" key="9">
    <source>
        <dbReference type="PROSITE" id="PS51161"/>
    </source>
</evidence>
<keyword evidence="1 7" id="KW-0678">Repressor</keyword>
<dbReference type="Pfam" id="PF22811">
    <property type="entry name" value="Zn_ribbon_NrdR"/>
    <property type="match status" value="1"/>
</dbReference>
<dbReference type="InterPro" id="IPR005144">
    <property type="entry name" value="ATP-cone_dom"/>
</dbReference>
<comment type="function">
    <text evidence="7">Negatively regulates transcription of bacterial ribonucleotide reductase nrd genes and operons by binding to NrdR-boxes.</text>
</comment>
<keyword evidence="3 7" id="KW-0067">ATP-binding</keyword>
<proteinExistence type="inferred from homology"/>
<keyword evidence="7" id="KW-0862">Zinc</keyword>
<dbReference type="NCBIfam" id="TIGR00244">
    <property type="entry name" value="transcriptional regulator NrdR"/>
    <property type="match status" value="1"/>
</dbReference>
<evidence type="ECO:0000256" key="8">
    <source>
        <dbReference type="SAM" id="MobiDB-lite"/>
    </source>
</evidence>
<dbReference type="InterPro" id="IPR055173">
    <property type="entry name" value="NrdR-like_N"/>
</dbReference>
<gene>
    <name evidence="7 10" type="primary">nrdR</name>
    <name evidence="10" type="ORF">KC685_00015</name>
</gene>
<name>A0A955KWQ1_9BACT</name>
<dbReference type="HAMAP" id="MF_00440">
    <property type="entry name" value="NrdR"/>
    <property type="match status" value="1"/>
</dbReference>
<dbReference type="GO" id="GO:0045892">
    <property type="term" value="P:negative regulation of DNA-templated transcription"/>
    <property type="evidence" value="ECO:0007669"/>
    <property type="project" value="UniProtKB-UniRule"/>
</dbReference>
<dbReference type="EMBL" id="JAGQLN010000001">
    <property type="protein sequence ID" value="MCA9376294.1"/>
    <property type="molecule type" value="Genomic_DNA"/>
</dbReference>
<feature type="compositionally biased region" description="Basic and acidic residues" evidence="8">
    <location>
        <begin position="12"/>
        <end position="22"/>
    </location>
</feature>
<organism evidence="10 11">
    <name type="scientific">Candidatus Dojkabacteria bacterium</name>
    <dbReference type="NCBI Taxonomy" id="2099670"/>
    <lineage>
        <taxon>Bacteria</taxon>
        <taxon>Candidatus Dojkabacteria</taxon>
    </lineage>
</organism>
<feature type="domain" description="ATP-cone" evidence="9">
    <location>
        <begin position="49"/>
        <end position="139"/>
    </location>
</feature>
<protein>
    <recommendedName>
        <fullName evidence="7">Transcriptional repressor NrdR</fullName>
    </recommendedName>
</protein>
<dbReference type="InterPro" id="IPR003796">
    <property type="entry name" value="RNR_NrdR-like"/>
</dbReference>
<keyword evidence="6 7" id="KW-0804">Transcription</keyword>
<dbReference type="PANTHER" id="PTHR30455">
    <property type="entry name" value="TRANSCRIPTIONAL REPRESSOR NRDR"/>
    <property type="match status" value="1"/>
</dbReference>
<evidence type="ECO:0000256" key="5">
    <source>
        <dbReference type="ARBA" id="ARBA00023125"/>
    </source>
</evidence>
<dbReference type="GO" id="GO:0005524">
    <property type="term" value="F:ATP binding"/>
    <property type="evidence" value="ECO:0007669"/>
    <property type="project" value="UniProtKB-UniRule"/>
</dbReference>
<comment type="cofactor">
    <cofactor evidence="7">
        <name>Zn(2+)</name>
        <dbReference type="ChEBI" id="CHEBI:29105"/>
    </cofactor>
    <text evidence="7">Binds 1 zinc ion.</text>
</comment>
<dbReference type="Proteomes" id="UP000741282">
    <property type="component" value="Unassembled WGS sequence"/>
</dbReference>
<evidence type="ECO:0000256" key="3">
    <source>
        <dbReference type="ARBA" id="ARBA00022840"/>
    </source>
</evidence>
<keyword evidence="7" id="KW-0479">Metal-binding</keyword>
<evidence type="ECO:0000313" key="10">
    <source>
        <dbReference type="EMBL" id="MCA9376294.1"/>
    </source>
</evidence>
<keyword evidence="5 7" id="KW-0238">DNA-binding</keyword>
<reference evidence="10" key="2">
    <citation type="journal article" date="2021" name="Microbiome">
        <title>Successional dynamics and alternative stable states in a saline activated sludge microbial community over 9 years.</title>
        <authorList>
            <person name="Wang Y."/>
            <person name="Ye J."/>
            <person name="Ju F."/>
            <person name="Liu L."/>
            <person name="Boyd J.A."/>
            <person name="Deng Y."/>
            <person name="Parks D.H."/>
            <person name="Jiang X."/>
            <person name="Yin X."/>
            <person name="Woodcroft B.J."/>
            <person name="Tyson G.W."/>
            <person name="Hugenholtz P."/>
            <person name="Polz M.F."/>
            <person name="Zhang T."/>
        </authorList>
    </citation>
    <scope>NUCLEOTIDE SEQUENCE</scope>
    <source>
        <strain evidence="10">HKST-UBA17</strain>
    </source>
</reference>
<evidence type="ECO:0000313" key="11">
    <source>
        <dbReference type="Proteomes" id="UP000741282"/>
    </source>
</evidence>
<sequence length="147" mass="17158">MKCPYCGSQKTKVVDKRDKEDEGVTRRRRECLDCEKRFTTYERVETIDLSVVKKDGTLEQYDRNKLMKSIRKAVDKHSVSEEQVCSMVEDIEMRLLNMDSITVPSVAIGKMVLEQLKEVDPIAYMRFASVYKEFKSIDQFKAELESL</sequence>
<keyword evidence="2 7" id="KW-0547">Nucleotide-binding</keyword>
<comment type="similarity">
    <text evidence="7">Belongs to the NrdR family.</text>
</comment>
<accession>A0A955KWQ1</accession>
<evidence type="ECO:0000256" key="1">
    <source>
        <dbReference type="ARBA" id="ARBA00022491"/>
    </source>
</evidence>
<dbReference type="AlphaFoldDB" id="A0A955KWQ1"/>
<evidence type="ECO:0000256" key="4">
    <source>
        <dbReference type="ARBA" id="ARBA00023015"/>
    </source>
</evidence>
<evidence type="ECO:0000256" key="7">
    <source>
        <dbReference type="HAMAP-Rule" id="MF_00440"/>
    </source>
</evidence>
<keyword evidence="7" id="KW-0863">Zinc-finger</keyword>